<dbReference type="PROSITE" id="PS51257">
    <property type="entry name" value="PROKAR_LIPOPROTEIN"/>
    <property type="match status" value="1"/>
</dbReference>
<feature type="transmembrane region" description="Helical" evidence="1">
    <location>
        <begin position="20"/>
        <end position="43"/>
    </location>
</feature>
<keyword evidence="3" id="KW-1185">Reference proteome</keyword>
<evidence type="ECO:0000313" key="3">
    <source>
        <dbReference type="Proteomes" id="UP000307000"/>
    </source>
</evidence>
<dbReference type="EMBL" id="CP034412">
    <property type="protein sequence ID" value="QCY45902.1"/>
    <property type="molecule type" value="Genomic_DNA"/>
</dbReference>
<sequence>MVRAVAKFRWDRALFGGPPVTLIAVSLACALLLALGMGVFFGLSTAGIGQCSVRY</sequence>
<keyword evidence="1" id="KW-0472">Membrane</keyword>
<dbReference type="AlphaFoldDB" id="A0A5B7WPP3"/>
<accession>A0A5B7WPP3</accession>
<reference evidence="2 3" key="1">
    <citation type="submission" date="2018-12" db="EMBL/GenBank/DDBJ databases">
        <title>Complete Genome Sequence of Glutamicibacter creatinolyticus strain LGCM259,isolated from an abscess of a 12-year-old mare in Italy.</title>
        <authorList>
            <person name="Santos R.G."/>
            <person name="Silva A.L."/>
            <person name="Seyffert N."/>
            <person name="Castro T.L.P."/>
            <person name="Attili A.R."/>
            <person name="Rifici C."/>
            <person name="Mazzullo G."/>
            <person name="Brenig B."/>
            <person name="Venanzi F."/>
            <person name="Azevedo V."/>
        </authorList>
    </citation>
    <scope>NUCLEOTIDE SEQUENCE [LARGE SCALE GENOMIC DNA]</scope>
    <source>
        <strain evidence="2 3">LGCM 259</strain>
    </source>
</reference>
<proteinExistence type="predicted"/>
<gene>
    <name evidence="2" type="ORF">GcLGCM259_0112</name>
</gene>
<name>A0A5B7WPP3_9MICC</name>
<dbReference type="Proteomes" id="UP000307000">
    <property type="component" value="Chromosome"/>
</dbReference>
<keyword evidence="1" id="KW-1133">Transmembrane helix</keyword>
<organism evidence="2 3">
    <name type="scientific">Glutamicibacter creatinolyticus</name>
    <dbReference type="NCBI Taxonomy" id="162496"/>
    <lineage>
        <taxon>Bacteria</taxon>
        <taxon>Bacillati</taxon>
        <taxon>Actinomycetota</taxon>
        <taxon>Actinomycetes</taxon>
        <taxon>Micrococcales</taxon>
        <taxon>Micrococcaceae</taxon>
        <taxon>Glutamicibacter</taxon>
    </lineage>
</organism>
<protein>
    <submittedName>
        <fullName evidence="2">Uncharacterized protein</fullName>
    </submittedName>
</protein>
<evidence type="ECO:0000313" key="2">
    <source>
        <dbReference type="EMBL" id="QCY45902.1"/>
    </source>
</evidence>
<keyword evidence="1" id="KW-0812">Transmembrane</keyword>
<evidence type="ECO:0000256" key="1">
    <source>
        <dbReference type="SAM" id="Phobius"/>
    </source>
</evidence>
<dbReference type="KEGG" id="gcr:GcLGCM259_0112"/>